<dbReference type="OrthoDB" id="9777465at2"/>
<evidence type="ECO:0000256" key="8">
    <source>
        <dbReference type="ARBA" id="ARBA00023239"/>
    </source>
</evidence>
<gene>
    <name evidence="10 12" type="primary">leuD</name>
    <name evidence="12" type="ORF">CL176_10910</name>
</gene>
<dbReference type="InterPro" id="IPR004431">
    <property type="entry name" value="3-IsopropMal_deHydase_ssu"/>
</dbReference>
<dbReference type="NCBIfam" id="NF002458">
    <property type="entry name" value="PRK01641.1"/>
    <property type="match status" value="1"/>
</dbReference>
<dbReference type="GO" id="GO:0009316">
    <property type="term" value="C:3-isopropylmalate dehydratase complex"/>
    <property type="evidence" value="ECO:0007669"/>
    <property type="project" value="InterPro"/>
</dbReference>
<evidence type="ECO:0000256" key="4">
    <source>
        <dbReference type="ARBA" id="ARBA00009845"/>
    </source>
</evidence>
<dbReference type="AlphaFoldDB" id="A0A347WN04"/>
<dbReference type="FunFam" id="3.20.19.10:FF:000003">
    <property type="entry name" value="3-isopropylmalate dehydratase small subunit"/>
    <property type="match status" value="1"/>
</dbReference>
<dbReference type="RefSeq" id="WP_118991318.1">
    <property type="nucleotide sequence ID" value="NZ_CP023434.1"/>
</dbReference>
<keyword evidence="13" id="KW-1185">Reference proteome</keyword>
<dbReference type="EC" id="4.2.1.33" evidence="10"/>
<comment type="function">
    <text evidence="2 10">Catalyzes the isomerization between 2-isopropylmalate and 3-isopropylmalate, via the formation of 2-isopropylmaleate.</text>
</comment>
<comment type="pathway">
    <text evidence="3 10">Amino-acid biosynthesis; L-leucine biosynthesis; L-leucine from 3-methyl-2-oxobutanoate: step 2/4.</text>
</comment>
<protein>
    <recommendedName>
        <fullName evidence="10">3-isopropylmalate dehydratase small subunit</fullName>
        <ecNumber evidence="10">4.2.1.33</ecNumber>
    </recommendedName>
    <alternativeName>
        <fullName evidence="10">Alpha-IPM isomerase</fullName>
        <shortName evidence="10">IPMI</shortName>
    </alternativeName>
    <alternativeName>
        <fullName evidence="10">Isopropylmalate isomerase</fullName>
    </alternativeName>
</protein>
<dbReference type="UniPathway" id="UPA00048">
    <property type="reaction ID" value="UER00071"/>
</dbReference>
<dbReference type="Gene3D" id="3.20.19.10">
    <property type="entry name" value="Aconitase, domain 4"/>
    <property type="match status" value="1"/>
</dbReference>
<evidence type="ECO:0000313" key="13">
    <source>
        <dbReference type="Proteomes" id="UP000263232"/>
    </source>
</evidence>
<dbReference type="InterPro" id="IPR015928">
    <property type="entry name" value="Aconitase/3IPM_dehydase_swvl"/>
</dbReference>
<proteinExistence type="inferred from homology"/>
<evidence type="ECO:0000256" key="1">
    <source>
        <dbReference type="ARBA" id="ARBA00000491"/>
    </source>
</evidence>
<evidence type="ECO:0000256" key="2">
    <source>
        <dbReference type="ARBA" id="ARBA00002695"/>
    </source>
</evidence>
<evidence type="ECO:0000256" key="7">
    <source>
        <dbReference type="ARBA" id="ARBA00022605"/>
    </source>
</evidence>
<keyword evidence="8 10" id="KW-0456">Lyase</keyword>
<comment type="catalytic activity">
    <reaction evidence="1 10">
        <text>(2R,3S)-3-isopropylmalate = (2S)-2-isopropylmalate</text>
        <dbReference type="Rhea" id="RHEA:32287"/>
        <dbReference type="ChEBI" id="CHEBI:1178"/>
        <dbReference type="ChEBI" id="CHEBI:35121"/>
        <dbReference type="EC" id="4.2.1.33"/>
    </reaction>
</comment>
<evidence type="ECO:0000256" key="5">
    <source>
        <dbReference type="ARBA" id="ARBA00011271"/>
    </source>
</evidence>
<accession>A0A347WN04</accession>
<keyword evidence="7 10" id="KW-0028">Amino-acid biosynthesis</keyword>
<dbReference type="InterPro" id="IPR033940">
    <property type="entry name" value="IPMI_Swivel"/>
</dbReference>
<name>A0A347WN04_9LACT</name>
<comment type="subunit">
    <text evidence="5 10">Heterodimer of LeuC and LeuD.</text>
</comment>
<evidence type="ECO:0000256" key="3">
    <source>
        <dbReference type="ARBA" id="ARBA00004729"/>
    </source>
</evidence>
<dbReference type="NCBIfam" id="TIGR00171">
    <property type="entry name" value="leuD"/>
    <property type="match status" value="1"/>
</dbReference>
<dbReference type="InterPro" id="IPR000573">
    <property type="entry name" value="AconitaseA/IPMdHydase_ssu_swvl"/>
</dbReference>
<sequence>MKPFTVHKGRLVALMNDGINTDQLMPSRYLSHIEKKGFGKFLFANWRYLDDEESVPNPDFPLNYPEHQGASILVAGDNFAGGSSREHAVWGLMDYGFRVVIAGNYNDIFYNNSLQNGLLAITLPKEERVALSELPPETEITVNLETQTIETPEATYHFDINQENRHKLLHGIDDITQTLEYDGVISAYEHKWNDFYQPQDRAERQA</sequence>
<reference evidence="12 13" key="1">
    <citation type="submission" date="2017-09" db="EMBL/GenBank/DDBJ databases">
        <title>Complete genome sequence of Oxytococcus suis strain ZY16052.</title>
        <authorList>
            <person name="Li F."/>
        </authorList>
    </citation>
    <scope>NUCLEOTIDE SEQUENCE [LARGE SCALE GENOMIC DNA]</scope>
    <source>
        <strain evidence="12 13">ZY16052</strain>
    </source>
</reference>
<dbReference type="GO" id="GO:0003861">
    <property type="term" value="F:3-isopropylmalate dehydratase activity"/>
    <property type="evidence" value="ECO:0007669"/>
    <property type="project" value="UniProtKB-UniRule"/>
</dbReference>
<dbReference type="InterPro" id="IPR050075">
    <property type="entry name" value="LeuD"/>
</dbReference>
<evidence type="ECO:0000256" key="9">
    <source>
        <dbReference type="ARBA" id="ARBA00023304"/>
    </source>
</evidence>
<dbReference type="GO" id="GO:0009098">
    <property type="term" value="P:L-leucine biosynthetic process"/>
    <property type="evidence" value="ECO:0007669"/>
    <property type="project" value="UniProtKB-UniRule"/>
</dbReference>
<dbReference type="HAMAP" id="MF_01031">
    <property type="entry name" value="LeuD_type1"/>
    <property type="match status" value="1"/>
</dbReference>
<evidence type="ECO:0000259" key="11">
    <source>
        <dbReference type="Pfam" id="PF00694"/>
    </source>
</evidence>
<evidence type="ECO:0000313" key="12">
    <source>
        <dbReference type="EMBL" id="AXY26461.1"/>
    </source>
</evidence>
<dbReference type="PANTHER" id="PTHR43345">
    <property type="entry name" value="3-ISOPROPYLMALATE DEHYDRATASE SMALL SUBUNIT 2-RELATED-RELATED"/>
    <property type="match status" value="1"/>
</dbReference>
<feature type="domain" description="Aconitase A/isopropylmalate dehydratase small subunit swivel" evidence="11">
    <location>
        <begin position="1"/>
        <end position="125"/>
    </location>
</feature>
<evidence type="ECO:0000256" key="6">
    <source>
        <dbReference type="ARBA" id="ARBA00022430"/>
    </source>
</evidence>
<dbReference type="EMBL" id="CP023434">
    <property type="protein sequence ID" value="AXY26461.1"/>
    <property type="molecule type" value="Genomic_DNA"/>
</dbReference>
<dbReference type="CDD" id="cd01577">
    <property type="entry name" value="IPMI_Swivel"/>
    <property type="match status" value="1"/>
</dbReference>
<dbReference type="Proteomes" id="UP000263232">
    <property type="component" value="Chromosome"/>
</dbReference>
<evidence type="ECO:0000256" key="10">
    <source>
        <dbReference type="HAMAP-Rule" id="MF_01031"/>
    </source>
</evidence>
<dbReference type="Pfam" id="PF00694">
    <property type="entry name" value="Aconitase_C"/>
    <property type="match status" value="1"/>
</dbReference>
<dbReference type="SUPFAM" id="SSF52016">
    <property type="entry name" value="LeuD/IlvD-like"/>
    <property type="match status" value="1"/>
</dbReference>
<dbReference type="PANTHER" id="PTHR43345:SF5">
    <property type="entry name" value="3-ISOPROPYLMALATE DEHYDRATASE SMALL SUBUNIT"/>
    <property type="match status" value="1"/>
</dbReference>
<keyword evidence="9 10" id="KW-0100">Branched-chain amino acid biosynthesis</keyword>
<keyword evidence="6 10" id="KW-0432">Leucine biosynthesis</keyword>
<dbReference type="KEGG" id="abae:CL176_10910"/>
<organism evidence="12 13">
    <name type="scientific">Suicoccus acidiformans</name>
    <dbReference type="NCBI Taxonomy" id="2036206"/>
    <lineage>
        <taxon>Bacteria</taxon>
        <taxon>Bacillati</taxon>
        <taxon>Bacillota</taxon>
        <taxon>Bacilli</taxon>
        <taxon>Lactobacillales</taxon>
        <taxon>Aerococcaceae</taxon>
        <taxon>Suicoccus</taxon>
    </lineage>
</organism>
<comment type="similarity">
    <text evidence="4 10">Belongs to the LeuD family. LeuD type 1 subfamily.</text>
</comment>